<feature type="compositionally biased region" description="Basic and acidic residues" evidence="1">
    <location>
        <begin position="26"/>
        <end position="36"/>
    </location>
</feature>
<dbReference type="GeneID" id="20818110"/>
<evidence type="ECO:0000256" key="1">
    <source>
        <dbReference type="SAM" id="MobiDB-lite"/>
    </source>
</evidence>
<sequence length="199" mass="22101">MSSETNGGGLPLAQALHHPPYEDPDQVNHRPFEFPKHARPRGPNQHRQNVLATERKKTHSRVRREAFTATVHPSKQPRLSTIPKASKEDSEMDTTEPQTFNTQAYPEPAQPPINPPPAPRQGKPSRIRFASKARGTHPLDIAIPPHTQGLPRRTRSAKHPVQPGQPTCGLLAPENWKSGMLFLPAPYPSTPLQNSSSKF</sequence>
<proteinExistence type="predicted"/>
<feature type="compositionally biased region" description="Gly residues" evidence="1">
    <location>
        <begin position="1"/>
        <end position="10"/>
    </location>
</feature>
<feature type="region of interest" description="Disordered" evidence="1">
    <location>
        <begin position="1"/>
        <end position="172"/>
    </location>
</feature>
<dbReference type="AlphaFoldDB" id="W4FJU1"/>
<protein>
    <submittedName>
        <fullName evidence="2">Uncharacterized protein</fullName>
    </submittedName>
</protein>
<dbReference type="EMBL" id="KI913193">
    <property type="protein sequence ID" value="ETV67755.1"/>
    <property type="molecule type" value="Genomic_DNA"/>
</dbReference>
<gene>
    <name evidence="2" type="ORF">H257_16114</name>
</gene>
<dbReference type="VEuPathDB" id="FungiDB:H257_16114"/>
<feature type="compositionally biased region" description="Pro residues" evidence="1">
    <location>
        <begin position="108"/>
        <end position="119"/>
    </location>
</feature>
<name>W4FJU1_APHAT</name>
<accession>W4FJU1</accession>
<evidence type="ECO:0000313" key="2">
    <source>
        <dbReference type="EMBL" id="ETV67755.1"/>
    </source>
</evidence>
<organism evidence="2">
    <name type="scientific">Aphanomyces astaci</name>
    <name type="common">Crayfish plague agent</name>
    <dbReference type="NCBI Taxonomy" id="112090"/>
    <lineage>
        <taxon>Eukaryota</taxon>
        <taxon>Sar</taxon>
        <taxon>Stramenopiles</taxon>
        <taxon>Oomycota</taxon>
        <taxon>Saprolegniomycetes</taxon>
        <taxon>Saprolegniales</taxon>
        <taxon>Verrucalvaceae</taxon>
        <taxon>Aphanomyces</taxon>
    </lineage>
</organism>
<feature type="compositionally biased region" description="Basic residues" evidence="1">
    <location>
        <begin position="123"/>
        <end position="135"/>
    </location>
</feature>
<reference evidence="2" key="1">
    <citation type="submission" date="2013-12" db="EMBL/GenBank/DDBJ databases">
        <title>The Genome Sequence of Aphanomyces astaci APO3.</title>
        <authorList>
            <consortium name="The Broad Institute Genomics Platform"/>
            <person name="Russ C."/>
            <person name="Tyler B."/>
            <person name="van West P."/>
            <person name="Dieguez-Uribeondo J."/>
            <person name="Young S.K."/>
            <person name="Zeng Q."/>
            <person name="Gargeya S."/>
            <person name="Fitzgerald M."/>
            <person name="Abouelleil A."/>
            <person name="Alvarado L."/>
            <person name="Chapman S.B."/>
            <person name="Gainer-Dewar J."/>
            <person name="Goldberg J."/>
            <person name="Griggs A."/>
            <person name="Gujja S."/>
            <person name="Hansen M."/>
            <person name="Howarth C."/>
            <person name="Imamovic A."/>
            <person name="Ireland A."/>
            <person name="Larimer J."/>
            <person name="McCowan C."/>
            <person name="Murphy C."/>
            <person name="Pearson M."/>
            <person name="Poon T.W."/>
            <person name="Priest M."/>
            <person name="Roberts A."/>
            <person name="Saif S."/>
            <person name="Shea T."/>
            <person name="Sykes S."/>
            <person name="Wortman J."/>
            <person name="Nusbaum C."/>
            <person name="Birren B."/>
        </authorList>
    </citation>
    <scope>NUCLEOTIDE SEQUENCE [LARGE SCALE GENOMIC DNA]</scope>
    <source>
        <strain evidence="2">APO3</strain>
    </source>
</reference>
<dbReference type="RefSeq" id="XP_009842748.1">
    <property type="nucleotide sequence ID" value="XM_009844446.1"/>
</dbReference>